<organism evidence="1 2">
    <name type="scientific">Mucilaginibacter xinganensis</name>
    <dbReference type="NCBI Taxonomy" id="1234841"/>
    <lineage>
        <taxon>Bacteria</taxon>
        <taxon>Pseudomonadati</taxon>
        <taxon>Bacteroidota</taxon>
        <taxon>Sphingobacteriia</taxon>
        <taxon>Sphingobacteriales</taxon>
        <taxon>Sphingobacteriaceae</taxon>
        <taxon>Mucilaginibacter</taxon>
    </lineage>
</organism>
<name>A0A223NR57_9SPHI</name>
<evidence type="ECO:0000313" key="2">
    <source>
        <dbReference type="Proteomes" id="UP000215002"/>
    </source>
</evidence>
<dbReference type="KEGG" id="muc:MuYL_0489"/>
<evidence type="ECO:0000313" key="1">
    <source>
        <dbReference type="EMBL" id="ASU32392.1"/>
    </source>
</evidence>
<dbReference type="EMBL" id="CP022743">
    <property type="protein sequence ID" value="ASU32392.1"/>
    <property type="molecule type" value="Genomic_DNA"/>
</dbReference>
<gene>
    <name evidence="1" type="ORF">MuYL_0489</name>
</gene>
<accession>A0A223NR57</accession>
<protein>
    <submittedName>
        <fullName evidence="1">Uncharacterized protein</fullName>
    </submittedName>
</protein>
<sequence>MSVTLVYNEVKCKQINVNLTAIVFYLSVMKQVFYREGGETELIVLPVLVVGCQSRFFGKLPGFA</sequence>
<dbReference type="AlphaFoldDB" id="A0A223NR57"/>
<proteinExistence type="predicted"/>
<dbReference type="Proteomes" id="UP000215002">
    <property type="component" value="Chromosome"/>
</dbReference>
<keyword evidence="2" id="KW-1185">Reference proteome</keyword>
<reference evidence="1 2" key="1">
    <citation type="submission" date="2017-08" db="EMBL/GenBank/DDBJ databases">
        <title>Complete genome sequence of Mucilaginibacter sp. strain BJC16-A31.</title>
        <authorList>
            <consortium name="Henan University of Science and Technology"/>
            <person name="You X."/>
        </authorList>
    </citation>
    <scope>NUCLEOTIDE SEQUENCE [LARGE SCALE GENOMIC DNA]</scope>
    <source>
        <strain evidence="1 2">BJC16-A31</strain>
    </source>
</reference>